<evidence type="ECO:0000256" key="4">
    <source>
        <dbReference type="ARBA" id="ARBA00022723"/>
    </source>
</evidence>
<dbReference type="Gene3D" id="3.40.50.410">
    <property type="entry name" value="von Willebrand factor, type A domain"/>
    <property type="match status" value="1"/>
</dbReference>
<dbReference type="PROSITE" id="PS00242">
    <property type="entry name" value="INTEGRIN_ALPHA"/>
    <property type="match status" value="1"/>
</dbReference>
<dbReference type="EMBL" id="VCAZ01000176">
    <property type="protein sequence ID" value="TTC59075.1"/>
    <property type="molecule type" value="Genomic_DNA"/>
</dbReference>
<keyword evidence="4" id="KW-0479">Metal-binding</keyword>
<evidence type="ECO:0000256" key="10">
    <source>
        <dbReference type="ARBA" id="ARBA00023037"/>
    </source>
</evidence>
<comment type="subcellular location">
    <subcellularLocation>
        <location evidence="1 16">Membrane</location>
        <topology evidence="1 16">Single-pass type I membrane protein</topology>
    </subcellularLocation>
</comment>
<evidence type="ECO:0000256" key="15">
    <source>
        <dbReference type="PROSITE-ProRule" id="PRU00803"/>
    </source>
</evidence>
<evidence type="ECO:0000256" key="14">
    <source>
        <dbReference type="ARBA" id="ARBA00023180"/>
    </source>
</evidence>
<organism evidence="18 19">
    <name type="scientific">Bagarius yarrelli</name>
    <name type="common">Goonch</name>
    <name type="synonym">Bagrus yarrelli</name>
    <dbReference type="NCBI Taxonomy" id="175774"/>
    <lineage>
        <taxon>Eukaryota</taxon>
        <taxon>Metazoa</taxon>
        <taxon>Chordata</taxon>
        <taxon>Craniata</taxon>
        <taxon>Vertebrata</taxon>
        <taxon>Euteleostomi</taxon>
        <taxon>Actinopterygii</taxon>
        <taxon>Neopterygii</taxon>
        <taxon>Teleostei</taxon>
        <taxon>Ostariophysi</taxon>
        <taxon>Siluriformes</taxon>
        <taxon>Sisoridae</taxon>
        <taxon>Sisorinae</taxon>
        <taxon>Bagarius</taxon>
    </lineage>
</organism>
<dbReference type="Pfam" id="PF20806">
    <property type="entry name" value="Integrin_A_Ig_3"/>
    <property type="match status" value="1"/>
</dbReference>
<feature type="transmembrane region" description="Helical" evidence="16">
    <location>
        <begin position="835"/>
        <end position="857"/>
    </location>
</feature>
<dbReference type="Gene3D" id="2.60.40.1510">
    <property type="entry name" value="ntegrin, alpha v. Chain A, domain 3"/>
    <property type="match status" value="1"/>
</dbReference>
<dbReference type="SUPFAM" id="SSF53300">
    <property type="entry name" value="vWA-like"/>
    <property type="match status" value="1"/>
</dbReference>
<dbReference type="GO" id="GO:0007160">
    <property type="term" value="P:cell-matrix adhesion"/>
    <property type="evidence" value="ECO:0007669"/>
    <property type="project" value="TreeGrafter"/>
</dbReference>
<dbReference type="InterPro" id="IPR032695">
    <property type="entry name" value="Integrin_dom_sf"/>
</dbReference>
<name>A0A556V9S8_BAGYA</name>
<dbReference type="Proteomes" id="UP000319801">
    <property type="component" value="Unassembled WGS sequence"/>
</dbReference>
<keyword evidence="5" id="KW-0732">Signal</keyword>
<dbReference type="InterPro" id="IPR000413">
    <property type="entry name" value="Integrin_alpha"/>
</dbReference>
<keyword evidence="13 16" id="KW-0675">Receptor</keyword>
<keyword evidence="7" id="KW-0106">Calcium</keyword>
<dbReference type="InterPro" id="IPR013519">
    <property type="entry name" value="Int_alpha_beta-p"/>
</dbReference>
<keyword evidence="6" id="KW-0677">Repeat</keyword>
<dbReference type="GO" id="GO:0007229">
    <property type="term" value="P:integrin-mediated signaling pathway"/>
    <property type="evidence" value="ECO:0007669"/>
    <property type="project" value="UniProtKB-KW"/>
</dbReference>
<dbReference type="InterPro" id="IPR002035">
    <property type="entry name" value="VWF_A"/>
</dbReference>
<dbReference type="PANTHER" id="PTHR23220:SF23">
    <property type="entry name" value="INTEGRIN ALPHA-2"/>
    <property type="match status" value="1"/>
</dbReference>
<evidence type="ECO:0000256" key="1">
    <source>
        <dbReference type="ARBA" id="ARBA00004479"/>
    </source>
</evidence>
<keyword evidence="10 16" id="KW-0401">Integrin</keyword>
<evidence type="ECO:0000256" key="16">
    <source>
        <dbReference type="RuleBase" id="RU003762"/>
    </source>
</evidence>
<accession>A0A556V9S8</accession>
<dbReference type="SUPFAM" id="SSF69179">
    <property type="entry name" value="Integrin domains"/>
    <property type="match status" value="3"/>
</dbReference>
<keyword evidence="14" id="KW-0325">Glycoprotein</keyword>
<dbReference type="InterPro" id="IPR018184">
    <property type="entry name" value="Integrin_alpha_C_CS"/>
</dbReference>
<evidence type="ECO:0000256" key="6">
    <source>
        <dbReference type="ARBA" id="ARBA00022737"/>
    </source>
</evidence>
<evidence type="ECO:0000256" key="9">
    <source>
        <dbReference type="ARBA" id="ARBA00022989"/>
    </source>
</evidence>
<evidence type="ECO:0000259" key="17">
    <source>
        <dbReference type="PROSITE" id="PS50234"/>
    </source>
</evidence>
<comment type="caution">
    <text evidence="18">The sequence shown here is derived from an EMBL/GenBank/DDBJ whole genome shotgun (WGS) entry which is preliminary data.</text>
</comment>
<feature type="repeat" description="FG-GAP" evidence="15">
    <location>
        <begin position="404"/>
        <end position="464"/>
    </location>
</feature>
<dbReference type="Pfam" id="PF01839">
    <property type="entry name" value="FG-GAP"/>
    <property type="match status" value="1"/>
</dbReference>
<dbReference type="InterPro" id="IPR048286">
    <property type="entry name" value="Integrin_alpha_Ig-like_3"/>
</dbReference>
<keyword evidence="12" id="KW-1015">Disulfide bond</keyword>
<dbReference type="SMART" id="SM00191">
    <property type="entry name" value="Int_alpha"/>
    <property type="match status" value="3"/>
</dbReference>
<dbReference type="PANTHER" id="PTHR23220">
    <property type="entry name" value="INTEGRIN ALPHA"/>
    <property type="match status" value="1"/>
</dbReference>
<dbReference type="GO" id="GO:0046872">
    <property type="term" value="F:metal ion binding"/>
    <property type="evidence" value="ECO:0007669"/>
    <property type="project" value="UniProtKB-KW"/>
</dbReference>
<dbReference type="Gene3D" id="2.130.10.130">
    <property type="entry name" value="Integrin alpha, N-terminal"/>
    <property type="match status" value="2"/>
</dbReference>
<dbReference type="GO" id="GO:0098609">
    <property type="term" value="P:cell-cell adhesion"/>
    <property type="evidence" value="ECO:0007669"/>
    <property type="project" value="TreeGrafter"/>
</dbReference>
<dbReference type="PROSITE" id="PS50234">
    <property type="entry name" value="VWFA"/>
    <property type="match status" value="1"/>
</dbReference>
<protein>
    <submittedName>
        <fullName evidence="18">Integrin alpha-2</fullName>
    </submittedName>
</protein>
<dbReference type="InterPro" id="IPR013649">
    <property type="entry name" value="Integrin_alpha_Ig-like_1"/>
</dbReference>
<evidence type="ECO:0000256" key="8">
    <source>
        <dbReference type="ARBA" id="ARBA00022889"/>
    </source>
</evidence>
<dbReference type="PROSITE" id="PS51470">
    <property type="entry name" value="FG_GAP"/>
    <property type="match status" value="2"/>
</dbReference>
<dbReference type="InterPro" id="IPR028994">
    <property type="entry name" value="Integrin_alpha_N"/>
</dbReference>
<dbReference type="SUPFAM" id="SSF69318">
    <property type="entry name" value="Integrin alpha N-terminal domain"/>
    <property type="match status" value="1"/>
</dbReference>
<keyword evidence="11 16" id="KW-0472">Membrane</keyword>
<dbReference type="AlphaFoldDB" id="A0A556V9S8"/>
<dbReference type="Gene3D" id="2.60.40.1460">
    <property type="entry name" value="Integrin domains. Chain A, domain 2"/>
    <property type="match status" value="1"/>
</dbReference>
<evidence type="ECO:0000256" key="12">
    <source>
        <dbReference type="ARBA" id="ARBA00023157"/>
    </source>
</evidence>
<dbReference type="InterPro" id="IPR048285">
    <property type="entry name" value="Integrin_alpha_Ig-like_2"/>
</dbReference>
<dbReference type="InterPro" id="IPR013517">
    <property type="entry name" value="FG-GAP"/>
</dbReference>
<evidence type="ECO:0000256" key="5">
    <source>
        <dbReference type="ARBA" id="ARBA00022729"/>
    </source>
</evidence>
<evidence type="ECO:0000256" key="11">
    <source>
        <dbReference type="ARBA" id="ARBA00023136"/>
    </source>
</evidence>
<dbReference type="GO" id="GO:0005178">
    <property type="term" value="F:integrin binding"/>
    <property type="evidence" value="ECO:0007669"/>
    <property type="project" value="TreeGrafter"/>
</dbReference>
<sequence>MELRKRALLPLLLILQDINIPNVQNLNVNMSLGLTLMRTAKNGGFMTCGPLWAQTCATQYFYPGVCAEVSPLFVPQPAFSPALQTCGGPMDIAIVLDGSNSIYPWPPVVTFLVKLLQHLEIGPQQSQARCVSVIQYGVEPTLEFTMNTYKTKQSIVDAASKIPQRGGTETNTFRAIEYASKVMVVVTDGESHDNSRRNTVIPACEKDGITRFGIAVSTGTGGEFEMEMSQVGFSAHQTKNEDVTMLGAVGAYGWTGTVVHRSAQKSEIFPKEAFQQILEDRNHSSLLGYSVTTLYSGSTEYFVAGAPRSNHTGQVVVYTLNKQRQPDIRHSQRGDQGFLSSQGFLEGSSPLENARFGMAITPVSDLNLDGFSDVVVGAPLEENGQGAVYIYNGDVKSIRKQSSQRILARKLHPTLRYFGRSLDASDDLNGDSIPDVSVGSYGKVLQLWSRGVAVVTARVTFSPDRISILSKPCSLGGRMVSCFKAKVCFSAEFKPLNPVGPAEIQYNMTLDADLHSSRVASRGHFVNSERAVQQDINVSTAETCEERQVFVQDTPDLVNSLAVRVDIRLQKPDSSPVLDAFSTTAWQFFIPFSKDCGTDEVCYSDLLLSVEREPPTGSSLLVSYKNRRLTLSVTVMNRKENAYNTRVIARYSNNLFYSSIKPPSDGTEVICTSSKDTELVTCQVGYPALRTDQSVTFEISFDFNFAQLQKEVKVVSGAVFPVSLVYLNVSLPISTKSGNQLLYITSVEAAPNCVSAVCQKLKCVLKDLSVKSEYYITVSARIWNGTFAKADFQSVVLEVNAQIETSQPDLLLITHKQVTVDVTVSNPAAKGDVPVGVIVGSVIGGLLLLALAVAALWKFGFFKRKYQQLQKDGDGAEAEGLQDDGGQP</sequence>
<gene>
    <name evidence="18" type="ORF">Baya_14680</name>
</gene>
<dbReference type="Gene3D" id="2.60.40.1530">
    <property type="entry name" value="ntegrin, alpha v. Chain A, domain 4"/>
    <property type="match status" value="1"/>
</dbReference>
<dbReference type="OrthoDB" id="5317514at2759"/>
<dbReference type="Pfam" id="PF00092">
    <property type="entry name" value="VWA"/>
    <property type="match status" value="1"/>
</dbReference>
<keyword evidence="9 16" id="KW-1133">Transmembrane helix</keyword>
<dbReference type="GO" id="GO:0009897">
    <property type="term" value="C:external side of plasma membrane"/>
    <property type="evidence" value="ECO:0007669"/>
    <property type="project" value="TreeGrafter"/>
</dbReference>
<dbReference type="InterPro" id="IPR036465">
    <property type="entry name" value="vWFA_dom_sf"/>
</dbReference>
<evidence type="ECO:0000256" key="3">
    <source>
        <dbReference type="ARBA" id="ARBA00022692"/>
    </source>
</evidence>
<evidence type="ECO:0000313" key="18">
    <source>
        <dbReference type="EMBL" id="TTC59075.1"/>
    </source>
</evidence>
<keyword evidence="3 16" id="KW-0812">Transmembrane</keyword>
<comment type="similarity">
    <text evidence="2 16">Belongs to the integrin alpha chain family.</text>
</comment>
<dbReference type="Pfam" id="PF08441">
    <property type="entry name" value="Integrin_A_Ig_1"/>
    <property type="match status" value="1"/>
</dbReference>
<evidence type="ECO:0000256" key="2">
    <source>
        <dbReference type="ARBA" id="ARBA00008054"/>
    </source>
</evidence>
<proteinExistence type="inferred from homology"/>
<evidence type="ECO:0000313" key="19">
    <source>
        <dbReference type="Proteomes" id="UP000319801"/>
    </source>
</evidence>
<dbReference type="SMART" id="SM00327">
    <property type="entry name" value="VWA"/>
    <property type="match status" value="1"/>
</dbReference>
<evidence type="ECO:0000256" key="7">
    <source>
        <dbReference type="ARBA" id="ARBA00022837"/>
    </source>
</evidence>
<keyword evidence="19" id="KW-1185">Reference proteome</keyword>
<dbReference type="Gene3D" id="1.20.5.930">
    <property type="entry name" value="Bicelle-embedded integrin alpha(iib) transmembrane segment"/>
    <property type="match status" value="1"/>
</dbReference>
<evidence type="ECO:0000256" key="13">
    <source>
        <dbReference type="ARBA" id="ARBA00023170"/>
    </source>
</evidence>
<keyword evidence="8 16" id="KW-0130">Cell adhesion</keyword>
<dbReference type="GO" id="GO:0033627">
    <property type="term" value="P:cell adhesion mediated by integrin"/>
    <property type="evidence" value="ECO:0007669"/>
    <property type="project" value="TreeGrafter"/>
</dbReference>
<feature type="repeat" description="FG-GAP" evidence="15">
    <location>
        <begin position="342"/>
        <end position="400"/>
    </location>
</feature>
<dbReference type="PRINTS" id="PR00453">
    <property type="entry name" value="VWFADOMAIN"/>
</dbReference>
<feature type="domain" description="VWFA" evidence="17">
    <location>
        <begin position="91"/>
        <end position="286"/>
    </location>
</feature>
<reference evidence="18 19" key="1">
    <citation type="journal article" date="2019" name="Genome Biol. Evol.">
        <title>Whole-Genome Sequencing of the Giant Devil Catfish, Bagarius yarrelli.</title>
        <authorList>
            <person name="Jiang W."/>
            <person name="Lv Y."/>
            <person name="Cheng L."/>
            <person name="Yang K."/>
            <person name="Chao B."/>
            <person name="Wang X."/>
            <person name="Li Y."/>
            <person name="Pan X."/>
            <person name="You X."/>
            <person name="Zhang Y."/>
            <person name="Yang J."/>
            <person name="Li J."/>
            <person name="Zhang X."/>
            <person name="Liu S."/>
            <person name="Sun C."/>
            <person name="Yang J."/>
            <person name="Shi Q."/>
        </authorList>
    </citation>
    <scope>NUCLEOTIDE SEQUENCE [LARGE SCALE GENOMIC DNA]</scope>
    <source>
        <strain evidence="18">JWS20170419001</strain>
        <tissue evidence="18">Muscle</tissue>
    </source>
</reference>
<dbReference type="Pfam" id="PF20805">
    <property type="entry name" value="Integrin_A_Ig_2"/>
    <property type="match status" value="1"/>
</dbReference>
<dbReference type="PRINTS" id="PR01185">
    <property type="entry name" value="INTEGRINA"/>
</dbReference>
<dbReference type="GO" id="GO:0008305">
    <property type="term" value="C:integrin complex"/>
    <property type="evidence" value="ECO:0007669"/>
    <property type="project" value="InterPro"/>
</dbReference>